<dbReference type="PANTHER" id="PTHR47952:SF3">
    <property type="entry name" value="CYTOCHROME P450 71B3-LIKE"/>
    <property type="match status" value="1"/>
</dbReference>
<dbReference type="EMBL" id="JACGWN010000013">
    <property type="protein sequence ID" value="KAL0410297.1"/>
    <property type="molecule type" value="Genomic_DNA"/>
</dbReference>
<accession>A0AAW2U0I3</accession>
<protein>
    <submittedName>
        <fullName evidence="5">Cytochrome</fullName>
    </submittedName>
</protein>
<dbReference type="PANTHER" id="PTHR47952">
    <property type="entry name" value="TRYPTAMINE 5-HYDROXYLASE"/>
    <property type="match status" value="1"/>
</dbReference>
<proteinExistence type="inferred from homology"/>
<dbReference type="InterPro" id="IPR017972">
    <property type="entry name" value="Cyt_P450_CS"/>
</dbReference>
<comment type="subcellular location">
    <subcellularLocation>
        <location evidence="1">Membrane</location>
        <topology evidence="1">Single-pass membrane protein</topology>
    </subcellularLocation>
</comment>
<dbReference type="GO" id="GO:0004497">
    <property type="term" value="F:monooxygenase activity"/>
    <property type="evidence" value="ECO:0007669"/>
    <property type="project" value="UniProtKB-KW"/>
</dbReference>
<keyword evidence="2 4" id="KW-0560">Oxidoreductase</keyword>
<sequence>MQDVYFASTDTIATTIIWAVTALIKNPSVLKKVQAELRALPTLQNKPMVEEEDIATARLPYFNAVIKEAAVFQRGKDPELWEKPFEFMPERFLGDERKLSLDLKGTDFGLIPFGAGRRGCPGITMALATVEIAMANLLYQFDWGLPDGMKKEDIDSDILPGMAMHKKNPLLLMAKKFV</sequence>
<comment type="cofactor">
    <cofactor evidence="3">
        <name>heme</name>
        <dbReference type="ChEBI" id="CHEBI:30413"/>
    </cofactor>
</comment>
<keyword evidence="4" id="KW-0503">Monooxygenase</keyword>
<dbReference type="InterPro" id="IPR001128">
    <property type="entry name" value="Cyt_P450"/>
</dbReference>
<evidence type="ECO:0000256" key="4">
    <source>
        <dbReference type="RuleBase" id="RU000461"/>
    </source>
</evidence>
<comment type="caution">
    <text evidence="5">The sequence shown here is derived from an EMBL/GenBank/DDBJ whole genome shotgun (WGS) entry which is preliminary data.</text>
</comment>
<dbReference type="GO" id="GO:0005506">
    <property type="term" value="F:iron ion binding"/>
    <property type="evidence" value="ECO:0007669"/>
    <property type="project" value="InterPro"/>
</dbReference>
<dbReference type="AlphaFoldDB" id="A0AAW2U0I3"/>
<name>A0AAW2U0I3_9LAMI</name>
<feature type="binding site" description="axial binding residue" evidence="3">
    <location>
        <position position="120"/>
    </location>
    <ligand>
        <name>heme</name>
        <dbReference type="ChEBI" id="CHEBI:30413"/>
    </ligand>
    <ligandPart>
        <name>Fe</name>
        <dbReference type="ChEBI" id="CHEBI:18248"/>
    </ligandPart>
</feature>
<dbReference type="PROSITE" id="PS00086">
    <property type="entry name" value="CYTOCHROME_P450"/>
    <property type="match status" value="1"/>
</dbReference>
<organism evidence="5">
    <name type="scientific">Sesamum latifolium</name>
    <dbReference type="NCBI Taxonomy" id="2727402"/>
    <lineage>
        <taxon>Eukaryota</taxon>
        <taxon>Viridiplantae</taxon>
        <taxon>Streptophyta</taxon>
        <taxon>Embryophyta</taxon>
        <taxon>Tracheophyta</taxon>
        <taxon>Spermatophyta</taxon>
        <taxon>Magnoliopsida</taxon>
        <taxon>eudicotyledons</taxon>
        <taxon>Gunneridae</taxon>
        <taxon>Pentapetalae</taxon>
        <taxon>asterids</taxon>
        <taxon>lamiids</taxon>
        <taxon>Lamiales</taxon>
        <taxon>Pedaliaceae</taxon>
        <taxon>Sesamum</taxon>
    </lineage>
</organism>
<dbReference type="SUPFAM" id="SSF48264">
    <property type="entry name" value="Cytochrome P450"/>
    <property type="match status" value="1"/>
</dbReference>
<dbReference type="PRINTS" id="PR00385">
    <property type="entry name" value="P450"/>
</dbReference>
<evidence type="ECO:0000256" key="3">
    <source>
        <dbReference type="PIRSR" id="PIRSR602401-1"/>
    </source>
</evidence>
<dbReference type="GO" id="GO:0020037">
    <property type="term" value="F:heme binding"/>
    <property type="evidence" value="ECO:0007669"/>
    <property type="project" value="InterPro"/>
</dbReference>
<dbReference type="GO" id="GO:0016705">
    <property type="term" value="F:oxidoreductase activity, acting on paired donors, with incorporation or reduction of molecular oxygen"/>
    <property type="evidence" value="ECO:0007669"/>
    <property type="project" value="InterPro"/>
</dbReference>
<dbReference type="Gene3D" id="1.10.630.10">
    <property type="entry name" value="Cytochrome P450"/>
    <property type="match status" value="2"/>
</dbReference>
<dbReference type="InterPro" id="IPR036396">
    <property type="entry name" value="Cyt_P450_sf"/>
</dbReference>
<keyword evidence="3 4" id="KW-0349">Heme</keyword>
<dbReference type="PRINTS" id="PR00463">
    <property type="entry name" value="EP450I"/>
</dbReference>
<dbReference type="InterPro" id="IPR002401">
    <property type="entry name" value="Cyt_P450_E_grp-I"/>
</dbReference>
<reference evidence="5" key="1">
    <citation type="submission" date="2020-06" db="EMBL/GenBank/DDBJ databases">
        <authorList>
            <person name="Li T."/>
            <person name="Hu X."/>
            <person name="Zhang T."/>
            <person name="Song X."/>
            <person name="Zhang H."/>
            <person name="Dai N."/>
            <person name="Sheng W."/>
            <person name="Hou X."/>
            <person name="Wei L."/>
        </authorList>
    </citation>
    <scope>NUCLEOTIDE SEQUENCE</scope>
    <source>
        <strain evidence="5">KEN1</strain>
        <tissue evidence="5">Leaf</tissue>
    </source>
</reference>
<evidence type="ECO:0000256" key="2">
    <source>
        <dbReference type="ARBA" id="ARBA00023002"/>
    </source>
</evidence>
<evidence type="ECO:0000256" key="1">
    <source>
        <dbReference type="ARBA" id="ARBA00004167"/>
    </source>
</evidence>
<keyword evidence="3 4" id="KW-0479">Metal-binding</keyword>
<reference evidence="5" key="2">
    <citation type="journal article" date="2024" name="Plant">
        <title>Genomic evolution and insights into agronomic trait innovations of Sesamum species.</title>
        <authorList>
            <person name="Miao H."/>
            <person name="Wang L."/>
            <person name="Qu L."/>
            <person name="Liu H."/>
            <person name="Sun Y."/>
            <person name="Le M."/>
            <person name="Wang Q."/>
            <person name="Wei S."/>
            <person name="Zheng Y."/>
            <person name="Lin W."/>
            <person name="Duan Y."/>
            <person name="Cao H."/>
            <person name="Xiong S."/>
            <person name="Wang X."/>
            <person name="Wei L."/>
            <person name="Li C."/>
            <person name="Ma Q."/>
            <person name="Ju M."/>
            <person name="Zhao R."/>
            <person name="Li G."/>
            <person name="Mu C."/>
            <person name="Tian Q."/>
            <person name="Mei H."/>
            <person name="Zhang T."/>
            <person name="Gao T."/>
            <person name="Zhang H."/>
        </authorList>
    </citation>
    <scope>NUCLEOTIDE SEQUENCE</scope>
    <source>
        <strain evidence="5">KEN1</strain>
    </source>
</reference>
<comment type="similarity">
    <text evidence="4">Belongs to the cytochrome P450 family.</text>
</comment>
<evidence type="ECO:0000313" key="5">
    <source>
        <dbReference type="EMBL" id="KAL0410297.1"/>
    </source>
</evidence>
<keyword evidence="3 4" id="KW-0408">Iron</keyword>
<dbReference type="GO" id="GO:0016020">
    <property type="term" value="C:membrane"/>
    <property type="evidence" value="ECO:0007669"/>
    <property type="project" value="UniProtKB-SubCell"/>
</dbReference>
<gene>
    <name evidence="5" type="ORF">Slati_3619400</name>
</gene>
<dbReference type="Pfam" id="PF00067">
    <property type="entry name" value="p450"/>
    <property type="match status" value="2"/>
</dbReference>